<evidence type="ECO:0000313" key="2">
    <source>
        <dbReference type="Proteomes" id="UP000827986"/>
    </source>
</evidence>
<proteinExistence type="predicted"/>
<dbReference type="AlphaFoldDB" id="A0A9D4AVZ4"/>
<gene>
    <name evidence="1" type="ORF">KIL84_006349</name>
</gene>
<dbReference type="EMBL" id="JAHDVG010000483">
    <property type="protein sequence ID" value="KAH1170731.1"/>
    <property type="molecule type" value="Genomic_DNA"/>
</dbReference>
<keyword evidence="2" id="KW-1185">Reference proteome</keyword>
<dbReference type="Proteomes" id="UP000827986">
    <property type="component" value="Unassembled WGS sequence"/>
</dbReference>
<evidence type="ECO:0000313" key="1">
    <source>
        <dbReference type="EMBL" id="KAH1170731.1"/>
    </source>
</evidence>
<comment type="caution">
    <text evidence="1">The sequence shown here is derived from an EMBL/GenBank/DDBJ whole genome shotgun (WGS) entry which is preliminary data.</text>
</comment>
<accession>A0A9D4AVZ4</accession>
<reference evidence="1" key="1">
    <citation type="submission" date="2021-09" db="EMBL/GenBank/DDBJ databases">
        <title>The genome of Mauremys mutica provides insights into the evolution of semi-aquatic lifestyle.</title>
        <authorList>
            <person name="Gong S."/>
            <person name="Gao Y."/>
        </authorList>
    </citation>
    <scope>NUCLEOTIDE SEQUENCE</scope>
    <source>
        <strain evidence="1">MM-2020</strain>
        <tissue evidence="1">Muscle</tissue>
    </source>
</reference>
<protein>
    <submittedName>
        <fullName evidence="1">Uncharacterized protein</fullName>
    </submittedName>
</protein>
<name>A0A9D4AVZ4_9SAUR</name>
<organism evidence="1 2">
    <name type="scientific">Mauremys mutica</name>
    <name type="common">yellowpond turtle</name>
    <dbReference type="NCBI Taxonomy" id="74926"/>
    <lineage>
        <taxon>Eukaryota</taxon>
        <taxon>Metazoa</taxon>
        <taxon>Chordata</taxon>
        <taxon>Craniata</taxon>
        <taxon>Vertebrata</taxon>
        <taxon>Euteleostomi</taxon>
        <taxon>Archelosauria</taxon>
        <taxon>Testudinata</taxon>
        <taxon>Testudines</taxon>
        <taxon>Cryptodira</taxon>
        <taxon>Durocryptodira</taxon>
        <taxon>Testudinoidea</taxon>
        <taxon>Geoemydidae</taxon>
        <taxon>Geoemydinae</taxon>
        <taxon>Mauremys</taxon>
    </lineage>
</organism>
<sequence length="124" mass="14223">MMEACKQASKQALLPPAAKTRNPNYGTLRWPTCSLTGETFSTMERWNKEPAACTEQQVILMLPTAFACFRNQFLKTKGMIHFPFTFCFFQMQWIPITSPVQRRKVVVKVPERGLFSLPKFSANV</sequence>